<dbReference type="InterPro" id="IPR017850">
    <property type="entry name" value="Alkaline_phosphatase_core_sf"/>
</dbReference>
<dbReference type="RefSeq" id="WP_054560245.1">
    <property type="nucleotide sequence ID" value="NZ_LDJX01000007.1"/>
</dbReference>
<keyword evidence="2" id="KW-1185">Reference proteome</keyword>
<accession>A0A0P7A2S5</accession>
<dbReference type="Proteomes" id="UP000050280">
    <property type="component" value="Unassembled WGS sequence"/>
</dbReference>
<gene>
    <name evidence="1" type="ORF">I595_3272</name>
</gene>
<dbReference type="PATRIC" id="fig|1300341.3.peg.3420"/>
<dbReference type="Pfam" id="PF07394">
    <property type="entry name" value="DUF1501"/>
    <property type="match status" value="1"/>
</dbReference>
<sequence>MKRRKFIQQSSLASGALFVPHFLKAVEKDGTALTGTSEKRLVIIQLSGGNDGLNTIIPYTNDIYYRSRPKIAIPSTDVLKVTDNLGFHTSLKPLMGLYDKGYLTILNNVGYPNPDRSHFRSTDIWHTASKSNEYLTTGWIGRYLEEYGKKAFTAIEVDDSLSLMLKGEHTNGIATKNAKLLFNNVNTPYFKKILNKQTDQHLSEHNLGYLYKTMIEARSSAKYIYETSRTTQSKKDYPDNPFGKQLKTTAEFINSGLATKVYYVSMGGFDTHANQLGAQSRLLEIYGKAMAIFLDDLEQNGSLDDTIIMTFSEFGRRVGENASKGTDHGTANQVFIMGSQLKKAGFYNQGPDLLTLDNNQDLTYTVDFRSIYATLLERWLGVPQENILRSSFTTLDFI</sequence>
<evidence type="ECO:0000313" key="2">
    <source>
        <dbReference type="Proteomes" id="UP000050280"/>
    </source>
</evidence>
<name>A0A0P7A2S5_9FLAO</name>
<dbReference type="PANTHER" id="PTHR43737:SF1">
    <property type="entry name" value="DUF1501 DOMAIN-CONTAINING PROTEIN"/>
    <property type="match status" value="1"/>
</dbReference>
<dbReference type="PANTHER" id="PTHR43737">
    <property type="entry name" value="BLL7424 PROTEIN"/>
    <property type="match status" value="1"/>
</dbReference>
<organism evidence="1 2">
    <name type="scientific">Croceitalea dokdonensis DOKDO 023</name>
    <dbReference type="NCBI Taxonomy" id="1300341"/>
    <lineage>
        <taxon>Bacteria</taxon>
        <taxon>Pseudomonadati</taxon>
        <taxon>Bacteroidota</taxon>
        <taxon>Flavobacteriia</taxon>
        <taxon>Flavobacteriales</taxon>
        <taxon>Flavobacteriaceae</taxon>
        <taxon>Croceitalea</taxon>
    </lineage>
</organism>
<comment type="caution">
    <text evidence="1">The sequence shown here is derived from an EMBL/GenBank/DDBJ whole genome shotgun (WGS) entry which is preliminary data.</text>
</comment>
<proteinExistence type="predicted"/>
<dbReference type="OrthoDB" id="9779968at2"/>
<dbReference type="SUPFAM" id="SSF53649">
    <property type="entry name" value="Alkaline phosphatase-like"/>
    <property type="match status" value="1"/>
</dbReference>
<reference evidence="1 2" key="1">
    <citation type="submission" date="2015-09" db="EMBL/GenBank/DDBJ databases">
        <title>Genome sequence of the marine flavobacterium Croceitalea dokdonensis DOKDO 023 that contains proton- and sodium-pumping rhodopsins.</title>
        <authorList>
            <person name="Kwon S.-K."/>
            <person name="Lee H.K."/>
            <person name="Kwak M.-J."/>
            <person name="Kim J.F."/>
        </authorList>
    </citation>
    <scope>NUCLEOTIDE SEQUENCE [LARGE SCALE GENOMIC DNA]</scope>
    <source>
        <strain evidence="1 2">DOKDO 023</strain>
    </source>
</reference>
<dbReference type="AlphaFoldDB" id="A0A0P7A2S5"/>
<dbReference type="STRING" id="1300341.I595_3272"/>
<dbReference type="EMBL" id="LDJX01000007">
    <property type="protein sequence ID" value="KPM30775.1"/>
    <property type="molecule type" value="Genomic_DNA"/>
</dbReference>
<evidence type="ECO:0000313" key="1">
    <source>
        <dbReference type="EMBL" id="KPM30775.1"/>
    </source>
</evidence>
<protein>
    <recommendedName>
        <fullName evidence="3">Twin-arginine translocation pathway signal</fullName>
    </recommendedName>
</protein>
<evidence type="ECO:0008006" key="3">
    <source>
        <dbReference type="Google" id="ProtNLM"/>
    </source>
</evidence>
<dbReference type="InterPro" id="IPR010869">
    <property type="entry name" value="DUF1501"/>
</dbReference>